<dbReference type="InterPro" id="IPR036388">
    <property type="entry name" value="WH-like_DNA-bd_sf"/>
</dbReference>
<sequence>MLHTERRETIIEILKTKDTASIHELVELTGASEATVRRDLSKLESDEQIKRIHGGASLSRRRRNEPTIAEKSSVNQWEKKKIAEAAASLLEPGECLFLDAGTTTLEMIPYLADRDLVVVTNGIPHVPLLLERGIETYVIGGKGKQGTGALVGIKAIEALREFCFDACFLGINGVHPVHGYTTPDPDEAVVKRTALDLAERSYVLADHSKIGSITFANIGELALAEVITSDRLRDDERTNLKKYTDVKVVST</sequence>
<protein>
    <submittedName>
        <fullName evidence="5">Transcriptional regulator, DeoR family</fullName>
    </submittedName>
</protein>
<dbReference type="Pfam" id="PF00455">
    <property type="entry name" value="DeoRC"/>
    <property type="match status" value="1"/>
</dbReference>
<accession>A0A1H2XWS0</accession>
<dbReference type="GO" id="GO:0003700">
    <property type="term" value="F:DNA-binding transcription factor activity"/>
    <property type="evidence" value="ECO:0007669"/>
    <property type="project" value="InterPro"/>
</dbReference>
<proteinExistence type="predicted"/>
<dbReference type="InterPro" id="IPR018356">
    <property type="entry name" value="Tscrpt_reg_HTH_DeoR_CS"/>
</dbReference>
<dbReference type="Proteomes" id="UP000199488">
    <property type="component" value="Unassembled WGS sequence"/>
</dbReference>
<evidence type="ECO:0000256" key="2">
    <source>
        <dbReference type="ARBA" id="ARBA00023125"/>
    </source>
</evidence>
<dbReference type="GO" id="GO:0003677">
    <property type="term" value="F:DNA binding"/>
    <property type="evidence" value="ECO:0007669"/>
    <property type="project" value="UniProtKB-KW"/>
</dbReference>
<dbReference type="InterPro" id="IPR037171">
    <property type="entry name" value="NagB/RpiA_transferase-like"/>
</dbReference>
<dbReference type="Gene3D" id="1.10.10.10">
    <property type="entry name" value="Winged helix-like DNA-binding domain superfamily/Winged helix DNA-binding domain"/>
    <property type="match status" value="1"/>
</dbReference>
<gene>
    <name evidence="5" type="ORF">SAMN05421781_2937</name>
</gene>
<dbReference type="PANTHER" id="PTHR30363:SF56">
    <property type="entry name" value="TRANSCRIPTIONAL REGULATOR, DEOR FAMILY"/>
    <property type="match status" value="1"/>
</dbReference>
<organism evidence="5 6">
    <name type="scientific">Marinococcus luteus</name>
    <dbReference type="NCBI Taxonomy" id="1122204"/>
    <lineage>
        <taxon>Bacteria</taxon>
        <taxon>Bacillati</taxon>
        <taxon>Bacillota</taxon>
        <taxon>Bacilli</taxon>
        <taxon>Bacillales</taxon>
        <taxon>Bacillaceae</taxon>
        <taxon>Marinococcus</taxon>
    </lineage>
</organism>
<feature type="domain" description="HTH deoR-type" evidence="4">
    <location>
        <begin position="3"/>
        <end position="58"/>
    </location>
</feature>
<dbReference type="PROSITE" id="PS00894">
    <property type="entry name" value="HTH_DEOR_1"/>
    <property type="match status" value="1"/>
</dbReference>
<keyword evidence="2" id="KW-0238">DNA-binding</keyword>
<dbReference type="Pfam" id="PF08220">
    <property type="entry name" value="HTH_DeoR"/>
    <property type="match status" value="1"/>
</dbReference>
<dbReference type="SMART" id="SM01134">
    <property type="entry name" value="DeoRC"/>
    <property type="match status" value="1"/>
</dbReference>
<keyword evidence="6" id="KW-1185">Reference proteome</keyword>
<dbReference type="InterPro" id="IPR001034">
    <property type="entry name" value="DeoR_HTH"/>
</dbReference>
<name>A0A1H2XWS0_9BACI</name>
<evidence type="ECO:0000259" key="4">
    <source>
        <dbReference type="PROSITE" id="PS51000"/>
    </source>
</evidence>
<dbReference type="SUPFAM" id="SSF46785">
    <property type="entry name" value="Winged helix' DNA-binding domain"/>
    <property type="match status" value="1"/>
</dbReference>
<dbReference type="PANTHER" id="PTHR30363">
    <property type="entry name" value="HTH-TYPE TRANSCRIPTIONAL REGULATOR SRLR-RELATED"/>
    <property type="match status" value="1"/>
</dbReference>
<dbReference type="SUPFAM" id="SSF100950">
    <property type="entry name" value="NagB/RpiA/CoA transferase-like"/>
    <property type="match status" value="1"/>
</dbReference>
<keyword evidence="1" id="KW-0805">Transcription regulation</keyword>
<evidence type="ECO:0000256" key="3">
    <source>
        <dbReference type="ARBA" id="ARBA00023163"/>
    </source>
</evidence>
<dbReference type="AlphaFoldDB" id="A0A1H2XWS0"/>
<dbReference type="InterPro" id="IPR050313">
    <property type="entry name" value="Carb_Metab_HTH_regulators"/>
</dbReference>
<dbReference type="InterPro" id="IPR036390">
    <property type="entry name" value="WH_DNA-bd_sf"/>
</dbReference>
<evidence type="ECO:0000313" key="5">
    <source>
        <dbReference type="EMBL" id="SDW96884.1"/>
    </source>
</evidence>
<dbReference type="InterPro" id="IPR014036">
    <property type="entry name" value="DeoR-like_C"/>
</dbReference>
<dbReference type="STRING" id="1122204.SAMN05421781_2937"/>
<evidence type="ECO:0000256" key="1">
    <source>
        <dbReference type="ARBA" id="ARBA00023015"/>
    </source>
</evidence>
<keyword evidence="3" id="KW-0804">Transcription</keyword>
<evidence type="ECO:0000313" key="6">
    <source>
        <dbReference type="Proteomes" id="UP000199488"/>
    </source>
</evidence>
<dbReference type="OrthoDB" id="9797223at2"/>
<dbReference type="Gene3D" id="3.40.50.1360">
    <property type="match status" value="1"/>
</dbReference>
<reference evidence="5 6" key="1">
    <citation type="submission" date="2016-10" db="EMBL/GenBank/DDBJ databases">
        <authorList>
            <person name="de Groot N.N."/>
        </authorList>
    </citation>
    <scope>NUCLEOTIDE SEQUENCE [LARGE SCALE GENOMIC DNA]</scope>
    <source>
        <strain evidence="5 6">DSM 23126</strain>
    </source>
</reference>
<dbReference type="PRINTS" id="PR00037">
    <property type="entry name" value="HTHLACR"/>
</dbReference>
<dbReference type="PROSITE" id="PS51000">
    <property type="entry name" value="HTH_DEOR_2"/>
    <property type="match status" value="1"/>
</dbReference>
<dbReference type="RefSeq" id="WP_091616652.1">
    <property type="nucleotide sequence ID" value="NZ_FNNC01000007.1"/>
</dbReference>
<dbReference type="EMBL" id="FNNC01000007">
    <property type="protein sequence ID" value="SDW96884.1"/>
    <property type="molecule type" value="Genomic_DNA"/>
</dbReference>
<dbReference type="SMART" id="SM00420">
    <property type="entry name" value="HTH_DEOR"/>
    <property type="match status" value="1"/>
</dbReference>